<dbReference type="EMBL" id="JATAAI010000041">
    <property type="protein sequence ID" value="KAK1734208.1"/>
    <property type="molecule type" value="Genomic_DNA"/>
</dbReference>
<dbReference type="AlphaFoldDB" id="A0AAD8XVI3"/>
<sequence>MTFQHQSYQSSTRGAFTSVYSTKKRVTLKPTVSVHEIDVPSMTKEEKSELYYTKDDLKMTNLEARAICSLSNQLPQTPHTRCIDEQDKNDCSNCVLEVEADGFLRGLEFYIYPQRFRNKLIARRALLKYQTHLQKKYPNITPEEKAKAMKTASEKLSAWSQLVAQETARLDSLRAYDAEYLIPLDESPVQFSSSPTLL</sequence>
<proteinExistence type="predicted"/>
<evidence type="ECO:0000313" key="2">
    <source>
        <dbReference type="Proteomes" id="UP001224775"/>
    </source>
</evidence>
<dbReference type="Proteomes" id="UP001224775">
    <property type="component" value="Unassembled WGS sequence"/>
</dbReference>
<keyword evidence="2" id="KW-1185">Reference proteome</keyword>
<evidence type="ECO:0000313" key="1">
    <source>
        <dbReference type="EMBL" id="KAK1734208.1"/>
    </source>
</evidence>
<name>A0AAD8XVI3_9STRA</name>
<reference evidence="1" key="1">
    <citation type="submission" date="2023-06" db="EMBL/GenBank/DDBJ databases">
        <title>Survivors Of The Sea: Transcriptome response of Skeletonema marinoi to long-term dormancy.</title>
        <authorList>
            <person name="Pinder M.I.M."/>
            <person name="Kourtchenko O."/>
            <person name="Robertson E.K."/>
            <person name="Larsson T."/>
            <person name="Maumus F."/>
            <person name="Osuna-Cruz C.M."/>
            <person name="Vancaester E."/>
            <person name="Stenow R."/>
            <person name="Vandepoele K."/>
            <person name="Ploug H."/>
            <person name="Bruchert V."/>
            <person name="Godhe A."/>
            <person name="Topel M."/>
        </authorList>
    </citation>
    <scope>NUCLEOTIDE SEQUENCE</scope>
    <source>
        <strain evidence="1">R05AC</strain>
    </source>
</reference>
<comment type="caution">
    <text evidence="1">The sequence shown here is derived from an EMBL/GenBank/DDBJ whole genome shotgun (WGS) entry which is preliminary data.</text>
</comment>
<accession>A0AAD8XVI3</accession>
<protein>
    <submittedName>
        <fullName evidence="1">Uncharacterized protein</fullName>
    </submittedName>
</protein>
<organism evidence="1 2">
    <name type="scientific">Skeletonema marinoi</name>
    <dbReference type="NCBI Taxonomy" id="267567"/>
    <lineage>
        <taxon>Eukaryota</taxon>
        <taxon>Sar</taxon>
        <taxon>Stramenopiles</taxon>
        <taxon>Ochrophyta</taxon>
        <taxon>Bacillariophyta</taxon>
        <taxon>Coscinodiscophyceae</taxon>
        <taxon>Thalassiosirophycidae</taxon>
        <taxon>Thalassiosirales</taxon>
        <taxon>Skeletonemataceae</taxon>
        <taxon>Skeletonema</taxon>
        <taxon>Skeletonema marinoi-dohrnii complex</taxon>
    </lineage>
</organism>
<gene>
    <name evidence="1" type="ORF">QTG54_015211</name>
</gene>